<name>A0A838L4A9_9SPHN</name>
<dbReference type="Pfam" id="PF01206">
    <property type="entry name" value="TusA"/>
    <property type="match status" value="1"/>
</dbReference>
<accession>A0A838L4A9</accession>
<keyword evidence="2" id="KW-0808">Transferase</keyword>
<evidence type="ECO:0000259" key="1">
    <source>
        <dbReference type="Pfam" id="PF01206"/>
    </source>
</evidence>
<sequence length="76" mass="8117">MSETLLDLRGMRCPWPALRVARAIREAGPDATAILAVADDPIAPREITAVATERGWAATPKITQIGPGLRLSANVR</sequence>
<comment type="caution">
    <text evidence="2">The sequence shown here is derived from an EMBL/GenBank/DDBJ whole genome shotgun (WGS) entry which is preliminary data.</text>
</comment>
<dbReference type="CDD" id="cd00291">
    <property type="entry name" value="SirA_YedF_YeeD"/>
    <property type="match status" value="1"/>
</dbReference>
<organism evidence="2 3">
    <name type="scientific">Sphingomonas chungangi</name>
    <dbReference type="NCBI Taxonomy" id="2683589"/>
    <lineage>
        <taxon>Bacteria</taxon>
        <taxon>Pseudomonadati</taxon>
        <taxon>Pseudomonadota</taxon>
        <taxon>Alphaproteobacteria</taxon>
        <taxon>Sphingomonadales</taxon>
        <taxon>Sphingomonadaceae</taxon>
        <taxon>Sphingomonas</taxon>
    </lineage>
</organism>
<dbReference type="Gene3D" id="3.30.110.40">
    <property type="entry name" value="TusA-like domain"/>
    <property type="match status" value="1"/>
</dbReference>
<protein>
    <submittedName>
        <fullName evidence="2">Sulfurtransferase TusA family protein</fullName>
    </submittedName>
</protein>
<gene>
    <name evidence="2" type="ORF">HZF05_04710</name>
</gene>
<keyword evidence="3" id="KW-1185">Reference proteome</keyword>
<reference evidence="2 3" key="1">
    <citation type="submission" date="2020-07" db="EMBL/GenBank/DDBJ databases">
        <authorList>
            <person name="Sun Q."/>
        </authorList>
    </citation>
    <scope>NUCLEOTIDE SEQUENCE [LARGE SCALE GENOMIC DNA]</scope>
    <source>
        <strain evidence="2 3">CGMCC 1.13654</strain>
    </source>
</reference>
<dbReference type="InterPro" id="IPR036868">
    <property type="entry name" value="TusA-like_sf"/>
</dbReference>
<dbReference type="EMBL" id="JACEIB010000003">
    <property type="protein sequence ID" value="MBA2933392.1"/>
    <property type="molecule type" value="Genomic_DNA"/>
</dbReference>
<evidence type="ECO:0000313" key="2">
    <source>
        <dbReference type="EMBL" id="MBA2933392.1"/>
    </source>
</evidence>
<evidence type="ECO:0000313" key="3">
    <source>
        <dbReference type="Proteomes" id="UP000570166"/>
    </source>
</evidence>
<dbReference type="RefSeq" id="WP_160363237.1">
    <property type="nucleotide sequence ID" value="NZ_JACEIB010000003.1"/>
</dbReference>
<dbReference type="Proteomes" id="UP000570166">
    <property type="component" value="Unassembled WGS sequence"/>
</dbReference>
<dbReference type="SUPFAM" id="SSF64307">
    <property type="entry name" value="SirA-like"/>
    <property type="match status" value="1"/>
</dbReference>
<dbReference type="GO" id="GO:0016740">
    <property type="term" value="F:transferase activity"/>
    <property type="evidence" value="ECO:0007669"/>
    <property type="project" value="UniProtKB-KW"/>
</dbReference>
<feature type="domain" description="UPF0033" evidence="1">
    <location>
        <begin position="6"/>
        <end position="57"/>
    </location>
</feature>
<proteinExistence type="predicted"/>
<dbReference type="AlphaFoldDB" id="A0A838L4A9"/>
<dbReference type="InterPro" id="IPR001455">
    <property type="entry name" value="TusA-like"/>
</dbReference>